<reference evidence="3 4" key="1">
    <citation type="submission" date="2009-01" db="EMBL/GenBank/DDBJ databases">
        <authorList>
            <person name="Fulton L."/>
            <person name="Clifton S."/>
            <person name="Fulton B."/>
            <person name="Xu J."/>
            <person name="Minx P."/>
            <person name="Pepin K.H."/>
            <person name="Johnson M."/>
            <person name="Bhonagiri V."/>
            <person name="Nash W.E."/>
            <person name="Mardis E.R."/>
            <person name="Wilson R.K."/>
        </authorList>
    </citation>
    <scope>NUCLEOTIDE SEQUENCE [LARGE SCALE GENOMIC DNA]</scope>
    <source>
        <strain evidence="4">DSM 10507 / JCM 14656 / S5a33</strain>
    </source>
</reference>
<protein>
    <recommendedName>
        <fullName evidence="2">BD-FAE-like domain-containing protein</fullName>
    </recommendedName>
</protein>
<evidence type="ECO:0000259" key="2">
    <source>
        <dbReference type="Pfam" id="PF20434"/>
    </source>
</evidence>
<dbReference type="HOGENOM" id="CLU_012494_5_1_9"/>
<dbReference type="Pfam" id="PF20434">
    <property type="entry name" value="BD-FAE"/>
    <property type="match status" value="1"/>
</dbReference>
<name>C0CNE2_BLAHS</name>
<dbReference type="InterPro" id="IPR050300">
    <property type="entry name" value="GDXG_lipolytic_enzyme"/>
</dbReference>
<dbReference type="RefSeq" id="WP_005949668.1">
    <property type="nucleotide sequence ID" value="NZ_CP136423.1"/>
</dbReference>
<keyword evidence="4" id="KW-1185">Reference proteome</keyword>
<feature type="domain" description="BD-FAE-like" evidence="2">
    <location>
        <begin position="34"/>
        <end position="215"/>
    </location>
</feature>
<dbReference type="eggNOG" id="COG0657">
    <property type="taxonomic scope" value="Bacteria"/>
</dbReference>
<dbReference type="EMBL" id="ACBZ01000126">
    <property type="protein sequence ID" value="EEG48713.1"/>
    <property type="molecule type" value="Genomic_DNA"/>
</dbReference>
<evidence type="ECO:0000256" key="1">
    <source>
        <dbReference type="ARBA" id="ARBA00022801"/>
    </source>
</evidence>
<dbReference type="InterPro" id="IPR049492">
    <property type="entry name" value="BD-FAE-like_dom"/>
</dbReference>
<proteinExistence type="predicted"/>
<accession>C0CNE2</accession>
<evidence type="ECO:0000313" key="3">
    <source>
        <dbReference type="EMBL" id="EEG48713.1"/>
    </source>
</evidence>
<dbReference type="InterPro" id="IPR029058">
    <property type="entry name" value="AB_hydrolase_fold"/>
</dbReference>
<gene>
    <name evidence="3" type="ORF">RUMHYD_02381</name>
</gene>
<dbReference type="GO" id="GO:0016787">
    <property type="term" value="F:hydrolase activity"/>
    <property type="evidence" value="ECO:0007669"/>
    <property type="project" value="UniProtKB-KW"/>
</dbReference>
<dbReference type="AlphaFoldDB" id="C0CNE2"/>
<dbReference type="Proteomes" id="UP000003100">
    <property type="component" value="Unassembled WGS sequence"/>
</dbReference>
<dbReference type="PANTHER" id="PTHR48081">
    <property type="entry name" value="AB HYDROLASE SUPERFAMILY PROTEIN C4A8.06C"/>
    <property type="match status" value="1"/>
</dbReference>
<comment type="caution">
    <text evidence="3">The sequence shown here is derived from an EMBL/GenBank/DDBJ whole genome shotgun (WGS) entry which is preliminary data.</text>
</comment>
<reference evidence="3 4" key="2">
    <citation type="submission" date="2009-02" db="EMBL/GenBank/DDBJ databases">
        <title>Draft genome sequence of Blautia hydrogenotrophica DSM 10507 (Ruminococcus hydrogenotrophicus DSM 10507).</title>
        <authorList>
            <person name="Sudarsanam P."/>
            <person name="Ley R."/>
            <person name="Guruge J."/>
            <person name="Turnbaugh P.J."/>
            <person name="Mahowald M."/>
            <person name="Liep D."/>
            <person name="Gordon J."/>
        </authorList>
    </citation>
    <scope>NUCLEOTIDE SEQUENCE [LARGE SCALE GENOMIC DNA]</scope>
    <source>
        <strain evidence="4">DSM 10507 / JCM 14656 / S5a33</strain>
    </source>
</reference>
<dbReference type="PATRIC" id="fig|476272.21.peg.1816"/>
<organism evidence="3 4">
    <name type="scientific">Blautia hydrogenotrophica (strain DSM 10507 / JCM 14656 / S5a33)</name>
    <name type="common">Ruminococcus hydrogenotrophicus</name>
    <dbReference type="NCBI Taxonomy" id="476272"/>
    <lineage>
        <taxon>Bacteria</taxon>
        <taxon>Bacillati</taxon>
        <taxon>Bacillota</taxon>
        <taxon>Clostridia</taxon>
        <taxon>Lachnospirales</taxon>
        <taxon>Lachnospiraceae</taxon>
        <taxon>Blautia</taxon>
    </lineage>
</organism>
<evidence type="ECO:0000313" key="4">
    <source>
        <dbReference type="Proteomes" id="UP000003100"/>
    </source>
</evidence>
<keyword evidence="1" id="KW-0378">Hydrolase</keyword>
<sequence>MRHEKIKIQIQGSAYYGWLYTYLWDNSRELYDGRKRPIVLLCPGGGYEMTSDREAEAMALKFMTMGCHAAVLRYSVAPARYPEALLQLAEAVRLVRKKAREWYIMEDAVVVQGSSAGGHLAACLGVFWKKDFLLERLACGSEEIRPNRLILSYPVISAGEYIHEGSFRNLLGEDWEQRKDFFSLEEQISKDTPPSFLWHTASDASVPAENSLLFLSGLRRYKIPVEFHLYEAGAHGMGTAGPLSMDAHGGGVQKECENWMELACNWLHRQWEF</sequence>
<dbReference type="SUPFAM" id="SSF53474">
    <property type="entry name" value="alpha/beta-Hydrolases"/>
    <property type="match status" value="1"/>
</dbReference>
<dbReference type="GeneID" id="86821100"/>
<dbReference type="PANTHER" id="PTHR48081:SF6">
    <property type="entry name" value="PEPTIDASE S9 PROLYL OLIGOPEPTIDASE CATALYTIC DOMAIN-CONTAINING PROTEIN"/>
    <property type="match status" value="1"/>
</dbReference>
<dbReference type="Gene3D" id="3.40.50.1820">
    <property type="entry name" value="alpha/beta hydrolase"/>
    <property type="match status" value="1"/>
</dbReference>